<dbReference type="AlphaFoldDB" id="A0A348G2F1"/>
<dbReference type="InterPro" id="IPR003595">
    <property type="entry name" value="Tyr_Pase_cat"/>
</dbReference>
<protein>
    <recommendedName>
        <fullName evidence="1">protein-tyrosine-phosphatase</fullName>
        <ecNumber evidence="1">3.1.3.48</ecNumber>
    </recommendedName>
</protein>
<dbReference type="GO" id="GO:0004725">
    <property type="term" value="F:protein tyrosine phosphatase activity"/>
    <property type="evidence" value="ECO:0007669"/>
    <property type="project" value="UniProtKB-EC"/>
</dbReference>
<dbReference type="RefSeq" id="WP_197723231.1">
    <property type="nucleotide sequence ID" value="NZ_AP018907.1"/>
</dbReference>
<feature type="domain" description="Tyrosine specific protein phosphatases" evidence="3">
    <location>
        <begin position="108"/>
        <end position="175"/>
    </location>
</feature>
<dbReference type="CDD" id="cd14505">
    <property type="entry name" value="CDKN3-like"/>
    <property type="match status" value="1"/>
</dbReference>
<dbReference type="SUPFAM" id="SSF52799">
    <property type="entry name" value="(Phosphotyrosine protein) phosphatases II"/>
    <property type="match status" value="1"/>
</dbReference>
<reference evidence="5 6" key="1">
    <citation type="submission" date="2018-08" db="EMBL/GenBank/DDBJ databases">
        <title>Complete genome sequencing of Blastochloris tepida GI.</title>
        <authorList>
            <person name="Tsukatani Y."/>
            <person name="Mori H."/>
        </authorList>
    </citation>
    <scope>NUCLEOTIDE SEQUENCE [LARGE SCALE GENOMIC DNA]</scope>
    <source>
        <strain evidence="5 6">GI</strain>
    </source>
</reference>
<sequence length="412" mass="44502">MAGARTSQTHPLEIAEVRASPAHGRIGITFCPGKHDSAASTGAWARDLAADLDVIAAWGARLVVTLVEPNELDLLRVPHLGAEIRRRGLDWRHLPIADYSIPSDAFERDWTTHGRDIRALLRGGADVLVHCRGGLGRAGMMAARLLVELGVAPEDAVREVRRARKGAIETPSQLALVRRTTAVIDADVIDTDVIDTAAMEKVGRRMGSNPGGVYQDGRGRRFYVKSLESPAHARNEILAAKLYQLAGAPTLTYVRATDPNEVATQFVDLDKRYVSQLDDSERRQAQRWLGVHAWTANWDAVGFNGDNQGVAGGVVLTLDVGGALEFRAQGDPKGRAFGTSVRELDTLRTDADNPHAIRLFGDMSPAGIEDAIAVVVRIPDEAIRRVVTENGGSSALADKMIARKADMAKQVG</sequence>
<dbReference type="PROSITE" id="PS50206">
    <property type="entry name" value="RHODANESE_3"/>
    <property type="match status" value="1"/>
</dbReference>
<dbReference type="InterPro" id="IPR057023">
    <property type="entry name" value="PTP-SAK"/>
</dbReference>
<evidence type="ECO:0000259" key="3">
    <source>
        <dbReference type="PROSITE" id="PS50056"/>
    </source>
</evidence>
<evidence type="ECO:0000256" key="2">
    <source>
        <dbReference type="ARBA" id="ARBA00022801"/>
    </source>
</evidence>
<evidence type="ECO:0000313" key="5">
    <source>
        <dbReference type="EMBL" id="BBF93734.1"/>
    </source>
</evidence>
<dbReference type="EMBL" id="AP018907">
    <property type="protein sequence ID" value="BBF93734.1"/>
    <property type="molecule type" value="Genomic_DNA"/>
</dbReference>
<dbReference type="PANTHER" id="PTHR23339">
    <property type="entry name" value="TYROSINE SPECIFIC PROTEIN PHOSPHATASE AND DUAL SPECIFICITY PROTEIN PHOSPHATASE"/>
    <property type="match status" value="1"/>
</dbReference>
<dbReference type="Pfam" id="PF22784">
    <property type="entry name" value="PTP-SAK"/>
    <property type="match status" value="1"/>
</dbReference>
<dbReference type="PROSITE" id="PS50056">
    <property type="entry name" value="TYR_PHOSPHATASE_2"/>
    <property type="match status" value="1"/>
</dbReference>
<dbReference type="KEGG" id="blag:BLTE_24190"/>
<evidence type="ECO:0000259" key="4">
    <source>
        <dbReference type="PROSITE" id="PS50206"/>
    </source>
</evidence>
<name>A0A348G2F1_9HYPH</name>
<dbReference type="Proteomes" id="UP000266934">
    <property type="component" value="Chromosome"/>
</dbReference>
<keyword evidence="6" id="KW-1185">Reference proteome</keyword>
<proteinExistence type="predicted"/>
<evidence type="ECO:0000256" key="1">
    <source>
        <dbReference type="ARBA" id="ARBA00013064"/>
    </source>
</evidence>
<feature type="domain" description="Rhodanese" evidence="4">
    <location>
        <begin position="92"/>
        <end position="151"/>
    </location>
</feature>
<dbReference type="InterPro" id="IPR000387">
    <property type="entry name" value="Tyr_Pase_dom"/>
</dbReference>
<dbReference type="InterPro" id="IPR001763">
    <property type="entry name" value="Rhodanese-like_dom"/>
</dbReference>
<evidence type="ECO:0000313" key="6">
    <source>
        <dbReference type="Proteomes" id="UP000266934"/>
    </source>
</evidence>
<dbReference type="FunFam" id="3.90.190.10:FF:000157">
    <property type="entry name" value="Protein-tyrosine phosphatase"/>
    <property type="match status" value="1"/>
</dbReference>
<keyword evidence="2" id="KW-0378">Hydrolase</keyword>
<gene>
    <name evidence="5" type="ORF">BLTE_24190</name>
</gene>
<accession>A0A348G2F1</accession>
<dbReference type="InterPro" id="IPR050561">
    <property type="entry name" value="PTP"/>
</dbReference>
<dbReference type="EC" id="3.1.3.48" evidence="1"/>
<dbReference type="InterPro" id="IPR029021">
    <property type="entry name" value="Prot-tyrosine_phosphatase-like"/>
</dbReference>
<organism evidence="5 6">
    <name type="scientific">Blastochloris tepida</name>
    <dbReference type="NCBI Taxonomy" id="2233851"/>
    <lineage>
        <taxon>Bacteria</taxon>
        <taxon>Pseudomonadati</taxon>
        <taxon>Pseudomonadota</taxon>
        <taxon>Alphaproteobacteria</taxon>
        <taxon>Hyphomicrobiales</taxon>
        <taxon>Blastochloridaceae</taxon>
        <taxon>Blastochloris</taxon>
    </lineage>
</organism>
<dbReference type="Gene3D" id="3.90.190.10">
    <property type="entry name" value="Protein tyrosine phosphatase superfamily"/>
    <property type="match status" value="1"/>
</dbReference>
<dbReference type="SMART" id="SM00404">
    <property type="entry name" value="PTPc_motif"/>
    <property type="match status" value="1"/>
</dbReference>